<dbReference type="AlphaFoldDB" id="A0A1G1VPK7"/>
<dbReference type="InterPro" id="IPR001763">
    <property type="entry name" value="Rhodanese-like_dom"/>
</dbReference>
<comment type="caution">
    <text evidence="2">The sequence shown here is derived from an EMBL/GenBank/DDBJ whole genome shotgun (WGS) entry which is preliminary data.</text>
</comment>
<organism evidence="2 3">
    <name type="scientific">Candidatus Chisholmbacteria bacterium RIFCSPHIGHO2_01_FULL_49_18</name>
    <dbReference type="NCBI Taxonomy" id="1797590"/>
    <lineage>
        <taxon>Bacteria</taxon>
        <taxon>Candidatus Chisholmiibacteriota</taxon>
    </lineage>
</organism>
<dbReference type="InterPro" id="IPR013783">
    <property type="entry name" value="Ig-like_fold"/>
</dbReference>
<dbReference type="InterPro" id="IPR036873">
    <property type="entry name" value="Rhodanese-like_dom_sf"/>
</dbReference>
<dbReference type="Pfam" id="PF07610">
    <property type="entry name" value="DUF1573"/>
    <property type="match status" value="1"/>
</dbReference>
<dbReference type="CDD" id="cd00158">
    <property type="entry name" value="RHOD"/>
    <property type="match status" value="1"/>
</dbReference>
<dbReference type="InterPro" id="IPR050229">
    <property type="entry name" value="GlpE_sulfurtransferase"/>
</dbReference>
<name>A0A1G1VPK7_9BACT</name>
<feature type="domain" description="Rhodanese" evidence="1">
    <location>
        <begin position="56"/>
        <end position="135"/>
    </location>
</feature>
<dbReference type="EMBL" id="MHCI01000003">
    <property type="protein sequence ID" value="OGY17332.1"/>
    <property type="molecule type" value="Genomic_DNA"/>
</dbReference>
<gene>
    <name evidence="2" type="ORF">A2785_00475</name>
</gene>
<protein>
    <recommendedName>
        <fullName evidence="1">Rhodanese domain-containing protein</fullName>
    </recommendedName>
</protein>
<sequence length="241" mass="26091">MLACCLVLGAVAVAGLLYGGVPSFHAGKNTQGQYQDISVAQFDAALKERDPFLVDVHIPREDPLPGTDAFIPYNEVGERLGEFPQDRSAEILVYCRSGSMSTQASQVLAAAGYTNVKNLIGGVQAWRESHQGIELTPETVDLGTVVYGEVARTQFILTNTTPNPLTITRVSTSCTCTKAQVQKTLLKPYETTVVDVSFDPAVHKDDTDLGDITRTIYIETDNINAKKIDSSITAHVIKDNS</sequence>
<dbReference type="PROSITE" id="PS50206">
    <property type="entry name" value="RHODANESE_3"/>
    <property type="match status" value="1"/>
</dbReference>
<dbReference type="InterPro" id="IPR011467">
    <property type="entry name" value="DUF1573"/>
</dbReference>
<dbReference type="Proteomes" id="UP000179069">
    <property type="component" value="Unassembled WGS sequence"/>
</dbReference>
<dbReference type="PANTHER" id="PTHR43031:SF1">
    <property type="entry name" value="PYRIDINE NUCLEOTIDE-DISULPHIDE OXIDOREDUCTASE"/>
    <property type="match status" value="1"/>
</dbReference>
<dbReference type="SMART" id="SM00450">
    <property type="entry name" value="RHOD"/>
    <property type="match status" value="1"/>
</dbReference>
<evidence type="ECO:0000313" key="3">
    <source>
        <dbReference type="Proteomes" id="UP000179069"/>
    </source>
</evidence>
<accession>A0A1G1VPK7</accession>
<proteinExistence type="predicted"/>
<dbReference type="PANTHER" id="PTHR43031">
    <property type="entry name" value="FAD-DEPENDENT OXIDOREDUCTASE"/>
    <property type="match status" value="1"/>
</dbReference>
<evidence type="ECO:0000259" key="1">
    <source>
        <dbReference type="PROSITE" id="PS50206"/>
    </source>
</evidence>
<dbReference type="Gene3D" id="3.40.250.10">
    <property type="entry name" value="Rhodanese-like domain"/>
    <property type="match status" value="1"/>
</dbReference>
<reference evidence="2 3" key="1">
    <citation type="journal article" date="2016" name="Nat. Commun.">
        <title>Thousands of microbial genomes shed light on interconnected biogeochemical processes in an aquifer system.</title>
        <authorList>
            <person name="Anantharaman K."/>
            <person name="Brown C.T."/>
            <person name="Hug L.A."/>
            <person name="Sharon I."/>
            <person name="Castelle C.J."/>
            <person name="Probst A.J."/>
            <person name="Thomas B.C."/>
            <person name="Singh A."/>
            <person name="Wilkins M.J."/>
            <person name="Karaoz U."/>
            <person name="Brodie E.L."/>
            <person name="Williams K.H."/>
            <person name="Hubbard S.S."/>
            <person name="Banfield J.F."/>
        </authorList>
    </citation>
    <scope>NUCLEOTIDE SEQUENCE [LARGE SCALE GENOMIC DNA]</scope>
</reference>
<dbReference type="Gene3D" id="2.60.40.10">
    <property type="entry name" value="Immunoglobulins"/>
    <property type="match status" value="1"/>
</dbReference>
<evidence type="ECO:0000313" key="2">
    <source>
        <dbReference type="EMBL" id="OGY17332.1"/>
    </source>
</evidence>
<dbReference type="Pfam" id="PF00581">
    <property type="entry name" value="Rhodanese"/>
    <property type="match status" value="1"/>
</dbReference>
<dbReference type="SUPFAM" id="SSF52821">
    <property type="entry name" value="Rhodanese/Cell cycle control phosphatase"/>
    <property type="match status" value="1"/>
</dbReference>